<keyword evidence="2" id="KW-0808">Transferase</keyword>
<gene>
    <name evidence="2" type="ORF">GC098_30915</name>
</gene>
<dbReference type="PANTHER" id="PTHR43190:SF3">
    <property type="entry name" value="N-ACETYL-D-GLUCOSAMINE KINASE"/>
    <property type="match status" value="1"/>
</dbReference>
<keyword evidence="3" id="KW-1185">Reference proteome</keyword>
<dbReference type="EMBL" id="WHOA01000224">
    <property type="protein sequence ID" value="NOU75728.1"/>
    <property type="molecule type" value="Genomic_DNA"/>
</dbReference>
<keyword evidence="2" id="KW-0418">Kinase</keyword>
<dbReference type="PANTHER" id="PTHR43190">
    <property type="entry name" value="N-ACETYL-D-GLUCOSAMINE KINASE"/>
    <property type="match status" value="1"/>
</dbReference>
<organism evidence="2 3">
    <name type="scientific">Paenibacillus phytorum</name>
    <dbReference type="NCBI Taxonomy" id="2654977"/>
    <lineage>
        <taxon>Bacteria</taxon>
        <taxon>Bacillati</taxon>
        <taxon>Bacillota</taxon>
        <taxon>Bacilli</taxon>
        <taxon>Bacillales</taxon>
        <taxon>Paenibacillaceae</taxon>
        <taxon>Paenibacillus</taxon>
    </lineage>
</organism>
<sequence length="332" mass="35549">MRNTGVPLLVVDGGGTKCLAMFLGSDRSVLGEGRSDGCNYQTVGETGARESLRQAITQALGQIEVITGDDPETIKVECAVFGMAGLDTERDHEVLTRIIRDVLKSERIEANKVIVENDALIALFGAAGGQPSVLVISGTGSIVCGVNELGRYVRSGGWGHVAGDEGSGYWIGKKAVASVFKMLDGRGETTLLRDGILTFLGLENAEDLYNWIYGEAYSVDKVADLSAIVKKCVDEGDAVAMSIVEQSAHELFSGVMAVLKELKMANDPFQLFLQGGVLSHVPEIQTKLMGLLDTAVPGMYQVAADTALEPINGIISKGFDWLNKHRQEIAKR</sequence>
<dbReference type="Gene3D" id="3.30.420.40">
    <property type="match status" value="2"/>
</dbReference>
<dbReference type="Proteomes" id="UP000616779">
    <property type="component" value="Unassembled WGS sequence"/>
</dbReference>
<dbReference type="GO" id="GO:0016301">
    <property type="term" value="F:kinase activity"/>
    <property type="evidence" value="ECO:0007669"/>
    <property type="project" value="UniProtKB-KW"/>
</dbReference>
<protein>
    <submittedName>
        <fullName evidence="2">N-acetylglucosamine kinase</fullName>
    </submittedName>
</protein>
<dbReference type="InterPro" id="IPR043129">
    <property type="entry name" value="ATPase_NBD"/>
</dbReference>
<dbReference type="SUPFAM" id="SSF53067">
    <property type="entry name" value="Actin-like ATPase domain"/>
    <property type="match status" value="2"/>
</dbReference>
<proteinExistence type="predicted"/>
<comment type="caution">
    <text evidence="2">The sequence shown here is derived from an EMBL/GenBank/DDBJ whole genome shotgun (WGS) entry which is preliminary data.</text>
</comment>
<feature type="domain" description="ATPase BadF/BadG/BcrA/BcrD type" evidence="1">
    <location>
        <begin position="11"/>
        <end position="280"/>
    </location>
</feature>
<dbReference type="InterPro" id="IPR002731">
    <property type="entry name" value="ATPase_BadF"/>
</dbReference>
<evidence type="ECO:0000313" key="3">
    <source>
        <dbReference type="Proteomes" id="UP000616779"/>
    </source>
</evidence>
<dbReference type="RefSeq" id="WP_171647648.1">
    <property type="nucleotide sequence ID" value="NZ_WHOA01000224.1"/>
</dbReference>
<reference evidence="2 3" key="1">
    <citation type="submission" date="2019-10" db="EMBL/GenBank/DDBJ databases">
        <title>Description of Paenibacillus terrestris sp. nov.</title>
        <authorList>
            <person name="Carlier A."/>
            <person name="Qi S."/>
        </authorList>
    </citation>
    <scope>NUCLEOTIDE SEQUENCE [LARGE SCALE GENOMIC DNA]</scope>
    <source>
        <strain evidence="2 3">LMG 31458</strain>
    </source>
</reference>
<dbReference type="CDD" id="cd24007">
    <property type="entry name" value="ASKHA_NBD_eukNAGK-like"/>
    <property type="match status" value="1"/>
</dbReference>
<accession>A0ABX1Y6Z6</accession>
<dbReference type="Pfam" id="PF01869">
    <property type="entry name" value="BcrAD_BadFG"/>
    <property type="match status" value="1"/>
</dbReference>
<evidence type="ECO:0000259" key="1">
    <source>
        <dbReference type="Pfam" id="PF01869"/>
    </source>
</evidence>
<evidence type="ECO:0000313" key="2">
    <source>
        <dbReference type="EMBL" id="NOU75728.1"/>
    </source>
</evidence>
<dbReference type="InterPro" id="IPR052519">
    <property type="entry name" value="Euk-type_GlcNAc_Kinase"/>
</dbReference>
<name>A0ABX1Y6Z6_9BACL</name>